<reference evidence="4" key="1">
    <citation type="submission" date="2018-06" db="EMBL/GenBank/DDBJ databases">
        <authorList>
            <person name="Zhirakovskaya E."/>
        </authorList>
    </citation>
    <scope>NUCLEOTIDE SEQUENCE</scope>
</reference>
<dbReference type="NCBIfam" id="TIGR00740">
    <property type="entry name" value="carboxy-S-adenosyl-L-methionine synthase CmoA"/>
    <property type="match status" value="1"/>
</dbReference>
<evidence type="ECO:0000256" key="1">
    <source>
        <dbReference type="ARBA" id="ARBA00022679"/>
    </source>
</evidence>
<dbReference type="PANTHER" id="PTHR43861">
    <property type="entry name" value="TRANS-ACONITATE 2-METHYLTRANSFERASE-RELATED"/>
    <property type="match status" value="1"/>
</dbReference>
<evidence type="ECO:0000259" key="3">
    <source>
        <dbReference type="Pfam" id="PF13649"/>
    </source>
</evidence>
<dbReference type="GO" id="GO:0032259">
    <property type="term" value="P:methylation"/>
    <property type="evidence" value="ECO:0007669"/>
    <property type="project" value="UniProtKB-KW"/>
</dbReference>
<dbReference type="InterPro" id="IPR029063">
    <property type="entry name" value="SAM-dependent_MTases_sf"/>
</dbReference>
<organism evidence="4">
    <name type="scientific">hydrothermal vent metagenome</name>
    <dbReference type="NCBI Taxonomy" id="652676"/>
    <lineage>
        <taxon>unclassified sequences</taxon>
        <taxon>metagenomes</taxon>
        <taxon>ecological metagenomes</taxon>
    </lineage>
</organism>
<dbReference type="PANTHER" id="PTHR43861:SF2">
    <property type="entry name" value="CARBOXY-S-ADENOSYL-L-METHIONINE SYNTHASE"/>
    <property type="match status" value="1"/>
</dbReference>
<dbReference type="EMBL" id="UOFL01000127">
    <property type="protein sequence ID" value="VAW77271.1"/>
    <property type="molecule type" value="Genomic_DNA"/>
</dbReference>
<gene>
    <name evidence="4" type="ORF">MNBD_GAMMA12-2248</name>
</gene>
<protein>
    <submittedName>
        <fullName evidence="4">tRNA (Cmo5U34)-methyltransferase</fullName>
    </submittedName>
</protein>
<dbReference type="AlphaFoldDB" id="A0A3B0YCV2"/>
<dbReference type="Pfam" id="PF13649">
    <property type="entry name" value="Methyltransf_25"/>
    <property type="match status" value="1"/>
</dbReference>
<dbReference type="GO" id="GO:0002098">
    <property type="term" value="P:tRNA wobble uridine modification"/>
    <property type="evidence" value="ECO:0007669"/>
    <property type="project" value="InterPro"/>
</dbReference>
<keyword evidence="2" id="KW-0949">S-adenosyl-L-methionine</keyword>
<dbReference type="GO" id="GO:0008168">
    <property type="term" value="F:methyltransferase activity"/>
    <property type="evidence" value="ECO:0007669"/>
    <property type="project" value="UniProtKB-KW"/>
</dbReference>
<accession>A0A3B0YCV2</accession>
<dbReference type="InterPro" id="IPR005271">
    <property type="entry name" value="CmoA"/>
</dbReference>
<dbReference type="CDD" id="cd02440">
    <property type="entry name" value="AdoMet_MTases"/>
    <property type="match status" value="1"/>
</dbReference>
<keyword evidence="4" id="KW-0489">Methyltransferase</keyword>
<keyword evidence="1 4" id="KW-0808">Transferase</keyword>
<evidence type="ECO:0000256" key="2">
    <source>
        <dbReference type="ARBA" id="ARBA00022691"/>
    </source>
</evidence>
<dbReference type="SUPFAM" id="SSF53335">
    <property type="entry name" value="S-adenosyl-L-methionine-dependent methyltransferases"/>
    <property type="match status" value="1"/>
</dbReference>
<proteinExistence type="inferred from homology"/>
<dbReference type="Gene3D" id="3.40.50.150">
    <property type="entry name" value="Vaccinia Virus protein VP39"/>
    <property type="match status" value="1"/>
</dbReference>
<dbReference type="PIRSF" id="PIRSF006325">
    <property type="entry name" value="MeTrfase_bac"/>
    <property type="match status" value="1"/>
</dbReference>
<dbReference type="HAMAP" id="MF_01589">
    <property type="entry name" value="Cx_SAM_synthase"/>
    <property type="match status" value="1"/>
</dbReference>
<dbReference type="InterPro" id="IPR041698">
    <property type="entry name" value="Methyltransf_25"/>
</dbReference>
<name>A0A3B0YCV2_9ZZZZ</name>
<sequence>MVKLRFDVNDKKDSLYSEAMDSIPEFIFDQKVVAVFDDMIQRSVPGYRMLVSMVALLAQRYCQDNSQIYDLGCSTGVNVVALASALHNSEINGNIIAVDNSSPMLTQAQSNLQETGLNPNVSWVNEDICNIAINSASLVIMNYTLQFIPLPLRHELISKISNGMLAGGALLLSEKICFESTIIDSEMNELYHSFKRANGYSALEISQKRTALEDVLVRESVGVHLQRLQDSFSTVTVLFQSFNFVSFLAIK</sequence>
<evidence type="ECO:0000313" key="4">
    <source>
        <dbReference type="EMBL" id="VAW77271.1"/>
    </source>
</evidence>
<feature type="domain" description="Methyltransferase" evidence="3">
    <location>
        <begin position="68"/>
        <end position="164"/>
    </location>
</feature>